<dbReference type="AlphaFoldDB" id="F0RRM4"/>
<evidence type="ECO:0000313" key="2">
    <source>
        <dbReference type="EMBL" id="ADY14283.1"/>
    </source>
</evidence>
<protein>
    <submittedName>
        <fullName evidence="2">Beta-lactamase domain protein</fullName>
    </submittedName>
</protein>
<dbReference type="InterPro" id="IPR050114">
    <property type="entry name" value="UPF0173_UPF0282_UlaG_hydrolase"/>
</dbReference>
<dbReference type="STRING" id="158189.SpiBuddy_2470"/>
<keyword evidence="3" id="KW-1185">Reference proteome</keyword>
<sequence length="281" mass="31908">MLGSIIKEAQPKVGEIYFWWIGQSGFVLKTDSLCIVIDPYLSTTLEKATMEQSWKRHIRMMDILIEPIELSKVDYILISHEHRDHYDQVTVSGILSSNPACTVIASKALAQRIKAEQNCRVISLDDGQHWDENGLTIDSIRAKHNNYDQKEETGFPYLSYAIRLSSHTLFFAGDTIPHPPLEAFLSSIKPEMAFLPINGYTQELLEKGFASNLTYLEAINLALKTNVEIAIPCHYDMFTINTEQVGRFVNEANKQGLSYLIPTVNDTYILEQGGTIRWILH</sequence>
<dbReference type="EMBL" id="CP002541">
    <property type="protein sequence ID" value="ADY14283.1"/>
    <property type="molecule type" value="Genomic_DNA"/>
</dbReference>
<evidence type="ECO:0000259" key="1">
    <source>
        <dbReference type="Pfam" id="PF12706"/>
    </source>
</evidence>
<dbReference type="eggNOG" id="COG2220">
    <property type="taxonomic scope" value="Bacteria"/>
</dbReference>
<dbReference type="KEGG" id="sbu:SpiBuddy_2470"/>
<dbReference type="OrthoDB" id="9800061at2"/>
<dbReference type="RefSeq" id="WP_013608128.1">
    <property type="nucleotide sequence ID" value="NC_015152.1"/>
</dbReference>
<dbReference type="Gene3D" id="3.60.15.10">
    <property type="entry name" value="Ribonuclease Z/Hydroxyacylglutathione hydrolase-like"/>
    <property type="match status" value="1"/>
</dbReference>
<feature type="domain" description="Metallo-beta-lactamase" evidence="1">
    <location>
        <begin position="35"/>
        <end position="235"/>
    </location>
</feature>
<accession>F0RRM4</accession>
<dbReference type="Proteomes" id="UP000008466">
    <property type="component" value="Chromosome"/>
</dbReference>
<dbReference type="InterPro" id="IPR036866">
    <property type="entry name" value="RibonucZ/Hydroxyglut_hydro"/>
</dbReference>
<gene>
    <name evidence="2" type="ordered locus">SpiBuddy_2470</name>
</gene>
<dbReference type="PANTHER" id="PTHR43546:SF3">
    <property type="entry name" value="UPF0173 METAL-DEPENDENT HYDROLASE MJ1163"/>
    <property type="match status" value="1"/>
</dbReference>
<evidence type="ECO:0000313" key="3">
    <source>
        <dbReference type="Proteomes" id="UP000008466"/>
    </source>
</evidence>
<dbReference type="PANTHER" id="PTHR43546">
    <property type="entry name" value="UPF0173 METAL-DEPENDENT HYDROLASE MJ1163-RELATED"/>
    <property type="match status" value="1"/>
</dbReference>
<reference evidence="3" key="1">
    <citation type="submission" date="2011-02" db="EMBL/GenBank/DDBJ databases">
        <title>Complete sequence of Spirochaeta sp. Buddy.</title>
        <authorList>
            <person name="Lucas S."/>
            <person name="Copeland A."/>
            <person name="Lapidus A."/>
            <person name="Cheng J.-F."/>
            <person name="Goodwin L."/>
            <person name="Pitluck S."/>
            <person name="Zeytun A."/>
            <person name="Detter J.C."/>
            <person name="Han C."/>
            <person name="Tapia R."/>
            <person name="Land M."/>
            <person name="Hauser L."/>
            <person name="Kyrpides N."/>
            <person name="Ivanova N."/>
            <person name="Mikhailova N."/>
            <person name="Pagani I."/>
            <person name="Ritalahti K.M."/>
            <person name="Loeffler F.E."/>
            <person name="Woyke T."/>
        </authorList>
    </citation>
    <scope>NUCLEOTIDE SEQUENCE [LARGE SCALE GENOMIC DNA]</scope>
    <source>
        <strain evidence="3">ATCC BAA-1886 / DSM 22777 / Buddy</strain>
    </source>
</reference>
<dbReference type="HOGENOM" id="CLU_020884_3_0_12"/>
<name>F0RRM4_SPHGB</name>
<dbReference type="Pfam" id="PF12706">
    <property type="entry name" value="Lactamase_B_2"/>
    <property type="match status" value="1"/>
</dbReference>
<proteinExistence type="predicted"/>
<organism evidence="2 3">
    <name type="scientific">Sphaerochaeta globosa (strain ATCC BAA-1886 / DSM 22777 / Buddy)</name>
    <name type="common">Spirochaeta sp. (strain Buddy)</name>
    <dbReference type="NCBI Taxonomy" id="158189"/>
    <lineage>
        <taxon>Bacteria</taxon>
        <taxon>Pseudomonadati</taxon>
        <taxon>Spirochaetota</taxon>
        <taxon>Spirochaetia</taxon>
        <taxon>Spirochaetales</taxon>
        <taxon>Sphaerochaetaceae</taxon>
        <taxon>Sphaerochaeta</taxon>
    </lineage>
</organism>
<dbReference type="SUPFAM" id="SSF56281">
    <property type="entry name" value="Metallo-hydrolase/oxidoreductase"/>
    <property type="match status" value="1"/>
</dbReference>
<dbReference type="InterPro" id="IPR001279">
    <property type="entry name" value="Metallo-B-lactamas"/>
</dbReference>